<dbReference type="Ensembl" id="ENSSSCT00035000726.1">
    <property type="protein sequence ID" value="ENSSSCP00035000149.1"/>
    <property type="gene ID" value="ENSSSCG00035000646.1"/>
</dbReference>
<keyword evidence="3" id="KW-1133">Transmembrane helix</keyword>
<accession>A0A8D0YBR5</accession>
<evidence type="ECO:0000313" key="4">
    <source>
        <dbReference type="Ensembl" id="ENSSSCP00035000149.1"/>
    </source>
</evidence>
<dbReference type="PANTHER" id="PTHR31504:SF1">
    <property type="entry name" value="ZW10 INTERACTOR"/>
    <property type="match status" value="1"/>
</dbReference>
<organism evidence="4 5">
    <name type="scientific">Sus scrofa</name>
    <name type="common">Pig</name>
    <dbReference type="NCBI Taxonomy" id="9823"/>
    <lineage>
        <taxon>Eukaryota</taxon>
        <taxon>Metazoa</taxon>
        <taxon>Chordata</taxon>
        <taxon>Craniata</taxon>
        <taxon>Vertebrata</taxon>
        <taxon>Euteleostomi</taxon>
        <taxon>Mammalia</taxon>
        <taxon>Eutheria</taxon>
        <taxon>Laurasiatheria</taxon>
        <taxon>Artiodactyla</taxon>
        <taxon>Suina</taxon>
        <taxon>Suidae</taxon>
        <taxon>Sus</taxon>
    </lineage>
</organism>
<gene>
    <name evidence="4" type="primary">ZWINT</name>
</gene>
<dbReference type="PANTHER" id="PTHR31504">
    <property type="entry name" value="ZW10 INTERACTOR ZWINT"/>
    <property type="match status" value="1"/>
</dbReference>
<keyword evidence="3" id="KW-0812">Transmembrane</keyword>
<feature type="compositionally biased region" description="Polar residues" evidence="2">
    <location>
        <begin position="247"/>
        <end position="257"/>
    </location>
</feature>
<evidence type="ECO:0000256" key="3">
    <source>
        <dbReference type="SAM" id="Phobius"/>
    </source>
</evidence>
<feature type="transmembrane region" description="Helical" evidence="3">
    <location>
        <begin position="311"/>
        <end position="341"/>
    </location>
</feature>
<reference evidence="4" key="1">
    <citation type="submission" date="2025-08" db="UniProtKB">
        <authorList>
            <consortium name="Ensembl"/>
        </authorList>
    </citation>
    <scope>IDENTIFICATION</scope>
</reference>
<feature type="coiled-coil region" evidence="1">
    <location>
        <begin position="182"/>
        <end position="209"/>
    </location>
</feature>
<dbReference type="Proteomes" id="UP000694720">
    <property type="component" value="Unplaced"/>
</dbReference>
<dbReference type="InterPro" id="IPR029092">
    <property type="entry name" value="Zwint-1"/>
</dbReference>
<proteinExistence type="predicted"/>
<feature type="coiled-coil region" evidence="1">
    <location>
        <begin position="121"/>
        <end position="155"/>
    </location>
</feature>
<dbReference type="GO" id="GO:0000776">
    <property type="term" value="C:kinetochore"/>
    <property type="evidence" value="ECO:0007669"/>
    <property type="project" value="InterPro"/>
</dbReference>
<evidence type="ECO:0000256" key="2">
    <source>
        <dbReference type="SAM" id="MobiDB-lite"/>
    </source>
</evidence>
<evidence type="ECO:0000313" key="5">
    <source>
        <dbReference type="Proteomes" id="UP000694720"/>
    </source>
</evidence>
<name>A0A8D0YBR5_PIG</name>
<keyword evidence="1" id="KW-0175">Coiled coil</keyword>
<keyword evidence="3" id="KW-0472">Membrane</keyword>
<dbReference type="Pfam" id="PF15556">
    <property type="entry name" value="Zwint"/>
    <property type="match status" value="1"/>
</dbReference>
<evidence type="ECO:0000256" key="1">
    <source>
        <dbReference type="SAM" id="Coils"/>
    </source>
</evidence>
<dbReference type="AlphaFoldDB" id="A0A8D0YBR5"/>
<protein>
    <submittedName>
        <fullName evidence="4">ZW10 interacting kinetochore protein</fullName>
    </submittedName>
</protein>
<sequence>MEAAETKAEAAAREALAKVADILEPTGLQEEAELPAQILAEFVMDSRKKDKLLCSQLQVVDFLQNFLIQEDTAQGLDPLASEDTSRKRAIEAKEQWKELKATYQEHVEAITSALTQALPKMEEAQKKQAQLQETLEQLQAKKQVAVEKLRIAQKQWQLQQEKHLQHLTKVSAEVKERQMGTQQEFERLYQELGALKQQARQEQDKLQRHQTFLQLLYTLQGKLLFSEAEAEAQIPQELNLPKDKPLQLTQPQEQNPQDIMGRDGSVSSKGRQPPAHWRCKLTMASWGTATWGRILEQVRIQLRPWCPWTSVYMYVFVCLFLCLCLLLSVCTPLCVCCWVHGQSRSLPCIRKRCHS</sequence>
<feature type="region of interest" description="Disordered" evidence="2">
    <location>
        <begin position="247"/>
        <end position="274"/>
    </location>
</feature>